<sequence length="466" mass="54182">MRFFHYHHGGYIRRTILYPKPVKSVVAHIHDLAKTQNPEIATRSRLVDDPSSHPWPEWLDLMGMLVKKGYFGESVTCPKESNHIRTACLDFARHRFTLVRYLSKKDMKVIAGCGCPSIDRKVVNSGKRLRAYVGIDEVNVCGSCNLRGKCERAYAQAREEEGTRTIDVMRILLTYGLDSVSPTVVNRACQTKFVEDSVRKLLRESVEYSLQDVEPAETVASRDELQTSSPENGERDTRKRPGDWHCTECKFLNFAKNIRCLRCDVFSEERLKQLKQEQKDHLPLKKGDWICQTCNFLNFAKNTSCLRCKDKPSMRQINPGEWECESCYYINFRRNSVCLKCDHKRQKAPNVTPDSKSVGDHHRRVSKTWNFVEEEDDEEEEEEEDVVMGFPVDGGRSSVSRSAEKREQWKLEMTQRMRSNGHKKKKNVDDDDERESRRCYDRRKIELLGNCSDDGEMDDWFAPTLR</sequence>
<protein>
    <submittedName>
        <fullName evidence="8">Zinc finger protein VAR3, chloroplastic-like</fullName>
    </submittedName>
</protein>
<feature type="domain" description="RanBP2-type" evidence="6">
    <location>
        <begin position="318"/>
        <end position="347"/>
    </location>
</feature>
<dbReference type="Pfam" id="PF00641">
    <property type="entry name" value="Zn_ribbon_RanBP"/>
    <property type="match status" value="3"/>
</dbReference>
<keyword evidence="7" id="KW-1185">Reference proteome</keyword>
<reference evidence="8" key="2">
    <citation type="submission" date="2025-08" db="UniProtKB">
        <authorList>
            <consortium name="RefSeq"/>
        </authorList>
    </citation>
    <scope>IDENTIFICATION</scope>
    <source>
        <tissue evidence="8">Leaf</tissue>
    </source>
</reference>
<dbReference type="PROSITE" id="PS01358">
    <property type="entry name" value="ZF_RANBP2_1"/>
    <property type="match status" value="3"/>
</dbReference>
<dbReference type="InterPro" id="IPR036443">
    <property type="entry name" value="Znf_RanBP2_sf"/>
</dbReference>
<feature type="domain" description="RanBP2-type" evidence="6">
    <location>
        <begin position="285"/>
        <end position="314"/>
    </location>
</feature>
<dbReference type="GO" id="GO:0008270">
    <property type="term" value="F:zinc ion binding"/>
    <property type="evidence" value="ECO:0007669"/>
    <property type="project" value="UniProtKB-KW"/>
</dbReference>
<feature type="region of interest" description="Disordered" evidence="5">
    <location>
        <begin position="217"/>
        <end position="240"/>
    </location>
</feature>
<evidence type="ECO:0000256" key="2">
    <source>
        <dbReference type="ARBA" id="ARBA00022771"/>
    </source>
</evidence>
<dbReference type="Gene3D" id="4.10.1060.10">
    <property type="entry name" value="Zinc finger, RanBP2-type"/>
    <property type="match status" value="3"/>
</dbReference>
<proteinExistence type="predicted"/>
<dbReference type="OrthoDB" id="448399at2759"/>
<name>A0A9W3CIQ3_RAPSA</name>
<dbReference type="GeneID" id="130500393"/>
<feature type="region of interest" description="Disordered" evidence="5">
    <location>
        <begin position="390"/>
        <end position="437"/>
    </location>
</feature>
<evidence type="ECO:0000256" key="3">
    <source>
        <dbReference type="ARBA" id="ARBA00022833"/>
    </source>
</evidence>
<reference evidence="7" key="1">
    <citation type="journal article" date="2019" name="Database">
        <title>The radish genome database (RadishGD): an integrated information resource for radish genomics.</title>
        <authorList>
            <person name="Yu H.J."/>
            <person name="Baek S."/>
            <person name="Lee Y.J."/>
            <person name="Cho A."/>
            <person name="Mun J.H."/>
        </authorList>
    </citation>
    <scope>NUCLEOTIDE SEQUENCE [LARGE SCALE GENOMIC DNA]</scope>
    <source>
        <strain evidence="7">cv. WK10039</strain>
    </source>
</reference>
<dbReference type="SMART" id="SM00547">
    <property type="entry name" value="ZnF_RBZ"/>
    <property type="match status" value="3"/>
</dbReference>
<accession>A0A9W3CIQ3</accession>
<dbReference type="KEGG" id="rsz:130500393"/>
<dbReference type="AlphaFoldDB" id="A0A9W3CIQ3"/>
<dbReference type="PANTHER" id="PTHR23111">
    <property type="entry name" value="ZINC FINGER PROTEIN"/>
    <property type="match status" value="1"/>
</dbReference>
<gene>
    <name evidence="8" type="primary">LOC130500393</name>
</gene>
<keyword evidence="3" id="KW-0862">Zinc</keyword>
<dbReference type="GO" id="GO:0005737">
    <property type="term" value="C:cytoplasm"/>
    <property type="evidence" value="ECO:0007669"/>
    <property type="project" value="TreeGrafter"/>
</dbReference>
<dbReference type="Proteomes" id="UP000504610">
    <property type="component" value="Chromosome 9"/>
</dbReference>
<evidence type="ECO:0000256" key="4">
    <source>
        <dbReference type="PROSITE-ProRule" id="PRU00322"/>
    </source>
</evidence>
<dbReference type="PANTHER" id="PTHR23111:SF23">
    <property type="entry name" value="RAN BP2_NZF ZINC FINGER-LIKE SUPERFAMILY PROTEIN"/>
    <property type="match status" value="1"/>
</dbReference>
<keyword evidence="1" id="KW-0479">Metal-binding</keyword>
<evidence type="ECO:0000313" key="7">
    <source>
        <dbReference type="Proteomes" id="UP000504610"/>
    </source>
</evidence>
<feature type="domain" description="RanBP2-type" evidence="6">
    <location>
        <begin position="240"/>
        <end position="269"/>
    </location>
</feature>
<keyword evidence="2 4" id="KW-0863">Zinc-finger</keyword>
<evidence type="ECO:0000256" key="1">
    <source>
        <dbReference type="ARBA" id="ARBA00022723"/>
    </source>
</evidence>
<dbReference type="PROSITE" id="PS50199">
    <property type="entry name" value="ZF_RANBP2_2"/>
    <property type="match status" value="3"/>
</dbReference>
<evidence type="ECO:0000256" key="5">
    <source>
        <dbReference type="SAM" id="MobiDB-lite"/>
    </source>
</evidence>
<feature type="compositionally biased region" description="Basic and acidic residues" evidence="5">
    <location>
        <begin position="402"/>
        <end position="415"/>
    </location>
</feature>
<dbReference type="GO" id="GO:0003729">
    <property type="term" value="F:mRNA binding"/>
    <property type="evidence" value="ECO:0007669"/>
    <property type="project" value="TreeGrafter"/>
</dbReference>
<evidence type="ECO:0000259" key="6">
    <source>
        <dbReference type="PROSITE" id="PS50199"/>
    </source>
</evidence>
<evidence type="ECO:0000313" key="8">
    <source>
        <dbReference type="RefSeq" id="XP_056851399.1"/>
    </source>
</evidence>
<dbReference type="SUPFAM" id="SSF90209">
    <property type="entry name" value="Ran binding protein zinc finger-like"/>
    <property type="match status" value="2"/>
</dbReference>
<organism evidence="7 8">
    <name type="scientific">Raphanus sativus</name>
    <name type="common">Radish</name>
    <name type="synonym">Raphanus raphanistrum var. sativus</name>
    <dbReference type="NCBI Taxonomy" id="3726"/>
    <lineage>
        <taxon>Eukaryota</taxon>
        <taxon>Viridiplantae</taxon>
        <taxon>Streptophyta</taxon>
        <taxon>Embryophyta</taxon>
        <taxon>Tracheophyta</taxon>
        <taxon>Spermatophyta</taxon>
        <taxon>Magnoliopsida</taxon>
        <taxon>eudicotyledons</taxon>
        <taxon>Gunneridae</taxon>
        <taxon>Pentapetalae</taxon>
        <taxon>rosids</taxon>
        <taxon>malvids</taxon>
        <taxon>Brassicales</taxon>
        <taxon>Brassicaceae</taxon>
        <taxon>Brassiceae</taxon>
        <taxon>Raphanus</taxon>
    </lineage>
</organism>
<dbReference type="InterPro" id="IPR001876">
    <property type="entry name" value="Znf_RanBP2"/>
</dbReference>
<dbReference type="RefSeq" id="XP_056851399.1">
    <property type="nucleotide sequence ID" value="XM_056995419.1"/>
</dbReference>